<comment type="catalytic activity">
    <reaction evidence="24">
        <text>a 1-O-alkyl-sn-glycero-3-phosphocholine + H2O = a 1-O-alkyl-sn-glycerol + phosphocholine + H(+)</text>
        <dbReference type="Rhea" id="RHEA:36083"/>
        <dbReference type="ChEBI" id="CHEBI:15377"/>
        <dbReference type="ChEBI" id="CHEBI:15378"/>
        <dbReference type="ChEBI" id="CHEBI:15850"/>
        <dbReference type="ChEBI" id="CHEBI:30909"/>
        <dbReference type="ChEBI" id="CHEBI:295975"/>
    </reaction>
    <physiologicalReaction direction="left-to-right" evidence="24">
        <dbReference type="Rhea" id="RHEA:36084"/>
    </physiologicalReaction>
</comment>
<name>A0A7M5VEI0_9CNID</name>
<dbReference type="GO" id="GO:0046872">
    <property type="term" value="F:metal ion binding"/>
    <property type="evidence" value="ECO:0007669"/>
    <property type="project" value="UniProtKB-KW"/>
</dbReference>
<evidence type="ECO:0000256" key="3">
    <source>
        <dbReference type="ARBA" id="ARBA00010594"/>
    </source>
</evidence>
<comment type="catalytic activity">
    <reaction evidence="28">
        <text>sphing-4-enine-phosphocholine + H2O = sphing-4-enine + phosphocholine + H(+)</text>
        <dbReference type="Rhea" id="RHEA:41095"/>
        <dbReference type="ChEBI" id="CHEBI:15377"/>
        <dbReference type="ChEBI" id="CHEBI:15378"/>
        <dbReference type="ChEBI" id="CHEBI:57756"/>
        <dbReference type="ChEBI" id="CHEBI:58906"/>
        <dbReference type="ChEBI" id="CHEBI:295975"/>
    </reaction>
    <physiologicalReaction direction="left-to-right" evidence="28">
        <dbReference type="Rhea" id="RHEA:41096"/>
    </physiologicalReaction>
</comment>
<evidence type="ECO:0000256" key="22">
    <source>
        <dbReference type="ARBA" id="ARBA00047322"/>
    </source>
</evidence>
<evidence type="ECO:0000256" key="25">
    <source>
        <dbReference type="ARBA" id="ARBA00047600"/>
    </source>
</evidence>
<dbReference type="AlphaFoldDB" id="A0A7M5VEI0"/>
<comment type="function">
    <text evidence="20">Choline-specific glycerophosphodiesterase that hydrolyzes glycerophosphocholine (GPC) and lysophosphatidylcholine (LPC) and contributes to supplying choline to the cells. Has a preference for LPC with short (12:0 and 14:0) or polyunsaturated (18:2 and 20:4) fatty acids. In vitro, hydrolyzes only choline-containing lysophospholipids, such as sphingosylphosphorylcholine (SPC), platelet-activating factor (PAF) and lysoPAF, but not other lysophospholipids.</text>
</comment>
<evidence type="ECO:0000256" key="23">
    <source>
        <dbReference type="ARBA" id="ARBA00047482"/>
    </source>
</evidence>
<dbReference type="InterPro" id="IPR002591">
    <property type="entry name" value="Phosphodiest/P_Trfase"/>
</dbReference>
<keyword evidence="12" id="KW-0442">Lipid degradation</keyword>
<dbReference type="CDD" id="cd16018">
    <property type="entry name" value="Enpp"/>
    <property type="match status" value="1"/>
</dbReference>
<evidence type="ECO:0000256" key="11">
    <source>
        <dbReference type="ARBA" id="ARBA00022833"/>
    </source>
</evidence>
<dbReference type="OrthoDB" id="415411at2759"/>
<dbReference type="GO" id="GO:0005886">
    <property type="term" value="C:plasma membrane"/>
    <property type="evidence" value="ECO:0007669"/>
    <property type="project" value="UniProtKB-SubCell"/>
</dbReference>
<keyword evidence="13" id="KW-0443">Lipid metabolism</keyword>
<comment type="catalytic activity">
    <reaction evidence="21">
        <text>1-dodecanoyl-sn-glycero-3-phosphocholine + H2O = 1-dodecanoyl-sn-glycerol + phosphocholine + H(+)</text>
        <dbReference type="Rhea" id="RHEA:41127"/>
        <dbReference type="ChEBI" id="CHEBI:15377"/>
        <dbReference type="ChEBI" id="CHEBI:15378"/>
        <dbReference type="ChEBI" id="CHEBI:74966"/>
        <dbReference type="ChEBI" id="CHEBI:75529"/>
        <dbReference type="ChEBI" id="CHEBI:295975"/>
    </reaction>
    <physiologicalReaction direction="left-to-right" evidence="21">
        <dbReference type="Rhea" id="RHEA:41128"/>
    </physiologicalReaction>
</comment>
<reference evidence="34" key="1">
    <citation type="submission" date="2021-01" db="UniProtKB">
        <authorList>
            <consortium name="EnsemblMetazoa"/>
        </authorList>
    </citation>
    <scope>IDENTIFICATION</scope>
</reference>
<evidence type="ECO:0000256" key="6">
    <source>
        <dbReference type="ARBA" id="ARBA00022553"/>
    </source>
</evidence>
<evidence type="ECO:0000256" key="32">
    <source>
        <dbReference type="SAM" id="Phobius"/>
    </source>
</evidence>
<dbReference type="EC" id="3.1.4.38" evidence="4"/>
<accession>A0A7M5VEI0</accession>
<keyword evidence="10" id="KW-0378">Hydrolase</keyword>
<comment type="catalytic activity">
    <reaction evidence="27">
        <text>1-hexadecanoyl-sn-glycero-3-phosphocholine + H2O = 1-hexadecanoyl-sn-glycerol + phosphocholine + H(+)</text>
        <dbReference type="Rhea" id="RHEA:41119"/>
        <dbReference type="ChEBI" id="CHEBI:15377"/>
        <dbReference type="ChEBI" id="CHEBI:15378"/>
        <dbReference type="ChEBI" id="CHEBI:72998"/>
        <dbReference type="ChEBI" id="CHEBI:75542"/>
        <dbReference type="ChEBI" id="CHEBI:295975"/>
    </reaction>
    <physiologicalReaction direction="left-to-right" evidence="27">
        <dbReference type="Rhea" id="RHEA:41120"/>
    </physiologicalReaction>
</comment>
<comment type="catalytic activity">
    <reaction evidence="23">
        <text>glycero-2-phosphocholine + H2O = phosphocholine + glycerol + H(+)</text>
        <dbReference type="Rhea" id="RHEA:61684"/>
        <dbReference type="ChEBI" id="CHEBI:15377"/>
        <dbReference type="ChEBI" id="CHEBI:15378"/>
        <dbReference type="ChEBI" id="CHEBI:17754"/>
        <dbReference type="ChEBI" id="CHEBI:144950"/>
        <dbReference type="ChEBI" id="CHEBI:295975"/>
    </reaction>
    <physiologicalReaction direction="left-to-right" evidence="23">
        <dbReference type="Rhea" id="RHEA:61685"/>
    </physiologicalReaction>
</comment>
<evidence type="ECO:0000256" key="17">
    <source>
        <dbReference type="ARBA" id="ARBA00023288"/>
    </source>
</evidence>
<comment type="catalytic activity">
    <reaction evidence="31">
        <text>1-(5Z,8Z,11Z,14Z-eicosatetraenoyl)-sn-glycero-3-phosphocholine + H2O = 1-(5Z,8Z,11Z,14Z-eicosatetraenoyl)-sn-glycerol + phosphocholine + H(+)</text>
        <dbReference type="Rhea" id="RHEA:41003"/>
        <dbReference type="ChEBI" id="CHEBI:15377"/>
        <dbReference type="ChEBI" id="CHEBI:15378"/>
        <dbReference type="ChEBI" id="CHEBI:34071"/>
        <dbReference type="ChEBI" id="CHEBI:74344"/>
        <dbReference type="ChEBI" id="CHEBI:295975"/>
    </reaction>
    <physiologicalReaction direction="left-to-right" evidence="31">
        <dbReference type="Rhea" id="RHEA:41004"/>
    </physiologicalReaction>
</comment>
<dbReference type="Gene3D" id="3.40.720.10">
    <property type="entry name" value="Alkaline Phosphatase, subunit A"/>
    <property type="match status" value="1"/>
</dbReference>
<evidence type="ECO:0000256" key="28">
    <source>
        <dbReference type="ARBA" id="ARBA00048234"/>
    </source>
</evidence>
<comment type="catalytic activity">
    <reaction evidence="25">
        <text>a 1-acyl-sn-glycero-3-phosphocholine + H2O = a 1-acyl-sn-glycerol + phosphocholine + H(+)</text>
        <dbReference type="Rhea" id="RHEA:44720"/>
        <dbReference type="ChEBI" id="CHEBI:15377"/>
        <dbReference type="ChEBI" id="CHEBI:15378"/>
        <dbReference type="ChEBI" id="CHEBI:58168"/>
        <dbReference type="ChEBI" id="CHEBI:64683"/>
        <dbReference type="ChEBI" id="CHEBI:295975"/>
    </reaction>
    <physiologicalReaction direction="left-to-right" evidence="25">
        <dbReference type="Rhea" id="RHEA:44721"/>
    </physiologicalReaction>
</comment>
<comment type="catalytic activity">
    <reaction evidence="22">
        <text>1-(9Z-octadecenoyl)-sn-glycero-3-phosphocholine + H2O = 1-(9Z-octadecenoyl)-sn-glycerol + phosphocholine + H(+)</text>
        <dbReference type="Rhea" id="RHEA:41091"/>
        <dbReference type="ChEBI" id="CHEBI:15377"/>
        <dbReference type="ChEBI" id="CHEBI:15378"/>
        <dbReference type="ChEBI" id="CHEBI:28610"/>
        <dbReference type="ChEBI" id="CHEBI:75757"/>
        <dbReference type="ChEBI" id="CHEBI:295975"/>
    </reaction>
    <physiologicalReaction direction="left-to-right" evidence="22">
        <dbReference type="Rhea" id="RHEA:41092"/>
    </physiologicalReaction>
</comment>
<evidence type="ECO:0000256" key="26">
    <source>
        <dbReference type="ARBA" id="ARBA00047779"/>
    </source>
</evidence>
<feature type="chain" id="PRO_5029640100" description="glycerophosphocholine cholinephosphodiesterase" evidence="33">
    <location>
        <begin position="20"/>
        <end position="489"/>
    </location>
</feature>
<keyword evidence="8" id="KW-0479">Metal-binding</keyword>
<dbReference type="PANTHER" id="PTHR10151">
    <property type="entry name" value="ECTONUCLEOTIDE PYROPHOSPHATASE/PHOSPHODIESTERASE"/>
    <property type="match status" value="1"/>
</dbReference>
<dbReference type="EnsemblMetazoa" id="CLYHEMT009737.2">
    <property type="protein sequence ID" value="CLYHEMP009737.2"/>
    <property type="gene ID" value="CLYHEMG009737"/>
</dbReference>
<evidence type="ECO:0000256" key="18">
    <source>
        <dbReference type="ARBA" id="ARBA00031167"/>
    </source>
</evidence>
<evidence type="ECO:0000256" key="14">
    <source>
        <dbReference type="ARBA" id="ARBA00023136"/>
    </source>
</evidence>
<evidence type="ECO:0000256" key="8">
    <source>
        <dbReference type="ARBA" id="ARBA00022723"/>
    </source>
</evidence>
<dbReference type="PANTHER" id="PTHR10151:SF66">
    <property type="entry name" value="GLYCEROPHOSPHOCHOLINE CHOLINEPHOSPHODIESTERASE ENPP6"/>
    <property type="match status" value="1"/>
</dbReference>
<evidence type="ECO:0000313" key="34">
    <source>
        <dbReference type="EnsemblMetazoa" id="CLYHEMP009737.2"/>
    </source>
</evidence>
<proteinExistence type="inferred from homology"/>
<dbReference type="Proteomes" id="UP000594262">
    <property type="component" value="Unplaced"/>
</dbReference>
<evidence type="ECO:0000256" key="4">
    <source>
        <dbReference type="ARBA" id="ARBA00012318"/>
    </source>
</evidence>
<dbReference type="Pfam" id="PF01663">
    <property type="entry name" value="Phosphodiest"/>
    <property type="match status" value="1"/>
</dbReference>
<keyword evidence="32" id="KW-0812">Transmembrane</keyword>
<keyword evidence="6" id="KW-0597">Phosphoprotein</keyword>
<comment type="similarity">
    <text evidence="3">Belongs to the nucleotide pyrophosphatase/phosphodiesterase family.</text>
</comment>
<comment type="cofactor">
    <cofactor evidence="1">
        <name>Zn(2+)</name>
        <dbReference type="ChEBI" id="CHEBI:29105"/>
    </cofactor>
</comment>
<evidence type="ECO:0000256" key="2">
    <source>
        <dbReference type="ARBA" id="ARBA00004609"/>
    </source>
</evidence>
<evidence type="ECO:0000256" key="20">
    <source>
        <dbReference type="ARBA" id="ARBA00046203"/>
    </source>
</evidence>
<sequence>MFYITILLLAWHGLPWTKSTPMKEKVFLLVFDGFVHDFEKLTTNMPNFQKLASEGVKAKGLIPPFPSSTWPSMNTLSTGLYPESHGIIRNNFFNSDGVRFSWTGDPSNHSNAMFFSQEPIWLSNQKQNGRSSVYYWPGYLAFDEKPHYHNSRITPFGANITTGRQAIDDTFENYEKDPSLNFMVVYVDAPDETGHEHGVTSLEYHDRIENLDKDVLGYLLEKLQGHPELNLIVLADHGQINVNNNRVYFVNDYVPKEMLALYPYGCNSVCALKPSQGHSTAEIIEKLAPLIHTGGFRIFNQESKNPKKRVPQHLHYTQNELIPPLLVLPDPGWILYDESRNKTLNGTYGTHGYDPIACQEMQTIFYASGPAFKKGVTMEPFESVNVYPLLAHLLGIKPRPNNGTLTVFKHVLKDWKPKEDIKLPGKYSKVVYALIFVGGVLLALIGMACIYYTLTFLYRCVCRLSGGRKKRYVKVERSLLEDDEEEDEF</sequence>
<comment type="catalytic activity">
    <reaction evidence="26">
        <text>1-tetradecanoyl-sn-glycero-3-phosphocholine + H2O = 1-tetradecanoyl-sn-glycerol + phosphocholine + H(+)</text>
        <dbReference type="Rhea" id="RHEA:40999"/>
        <dbReference type="ChEBI" id="CHEBI:15377"/>
        <dbReference type="ChEBI" id="CHEBI:15378"/>
        <dbReference type="ChEBI" id="CHEBI:64489"/>
        <dbReference type="ChEBI" id="CHEBI:75536"/>
        <dbReference type="ChEBI" id="CHEBI:295975"/>
    </reaction>
    <physiologicalReaction direction="left-to-right" evidence="26">
        <dbReference type="Rhea" id="RHEA:41000"/>
    </physiologicalReaction>
</comment>
<dbReference type="InterPro" id="IPR017850">
    <property type="entry name" value="Alkaline_phosphatase_core_sf"/>
</dbReference>
<keyword evidence="7" id="KW-0336">GPI-anchor</keyword>
<evidence type="ECO:0000256" key="21">
    <source>
        <dbReference type="ARBA" id="ARBA00047290"/>
    </source>
</evidence>
<evidence type="ECO:0000256" key="19">
    <source>
        <dbReference type="ARBA" id="ARBA00032556"/>
    </source>
</evidence>
<keyword evidence="35" id="KW-1185">Reference proteome</keyword>
<keyword evidence="16" id="KW-0325">Glycoprotein</keyword>
<keyword evidence="15" id="KW-1015">Disulfide bond</keyword>
<evidence type="ECO:0000256" key="7">
    <source>
        <dbReference type="ARBA" id="ARBA00022622"/>
    </source>
</evidence>
<keyword evidence="32" id="KW-1133">Transmembrane helix</keyword>
<evidence type="ECO:0000256" key="24">
    <source>
        <dbReference type="ARBA" id="ARBA00047494"/>
    </source>
</evidence>
<feature type="signal peptide" evidence="33">
    <location>
        <begin position="1"/>
        <end position="19"/>
    </location>
</feature>
<evidence type="ECO:0000256" key="29">
    <source>
        <dbReference type="ARBA" id="ARBA00048703"/>
    </source>
</evidence>
<evidence type="ECO:0000256" key="10">
    <source>
        <dbReference type="ARBA" id="ARBA00022801"/>
    </source>
</evidence>
<evidence type="ECO:0000313" key="35">
    <source>
        <dbReference type="Proteomes" id="UP000594262"/>
    </source>
</evidence>
<evidence type="ECO:0000256" key="12">
    <source>
        <dbReference type="ARBA" id="ARBA00022963"/>
    </source>
</evidence>
<evidence type="ECO:0000256" key="5">
    <source>
        <dbReference type="ARBA" id="ARBA00022475"/>
    </source>
</evidence>
<evidence type="ECO:0000256" key="27">
    <source>
        <dbReference type="ARBA" id="ARBA00048209"/>
    </source>
</evidence>
<dbReference type="SUPFAM" id="SSF53649">
    <property type="entry name" value="Alkaline phosphatase-like"/>
    <property type="match status" value="1"/>
</dbReference>
<keyword evidence="11" id="KW-0862">Zinc</keyword>
<dbReference type="Gene3D" id="3.30.1360.180">
    <property type="match status" value="1"/>
</dbReference>
<keyword evidence="9 33" id="KW-0732">Signal</keyword>
<evidence type="ECO:0000256" key="30">
    <source>
        <dbReference type="ARBA" id="ARBA00049092"/>
    </source>
</evidence>
<dbReference type="GO" id="GO:0098552">
    <property type="term" value="C:side of membrane"/>
    <property type="evidence" value="ECO:0007669"/>
    <property type="project" value="UniProtKB-KW"/>
</dbReference>
<keyword evidence="17" id="KW-0449">Lipoprotein</keyword>
<organism evidence="34 35">
    <name type="scientific">Clytia hemisphaerica</name>
    <dbReference type="NCBI Taxonomy" id="252671"/>
    <lineage>
        <taxon>Eukaryota</taxon>
        <taxon>Metazoa</taxon>
        <taxon>Cnidaria</taxon>
        <taxon>Hydrozoa</taxon>
        <taxon>Hydroidolina</taxon>
        <taxon>Leptothecata</taxon>
        <taxon>Obeliida</taxon>
        <taxon>Clytiidae</taxon>
        <taxon>Clytia</taxon>
    </lineage>
</organism>
<comment type="subcellular location">
    <subcellularLocation>
        <location evidence="2">Cell membrane</location>
        <topology evidence="2">Lipid-anchor</topology>
        <topology evidence="2">GPI-anchor</topology>
    </subcellularLocation>
</comment>
<keyword evidence="5" id="KW-1003">Cell membrane</keyword>
<evidence type="ECO:0000256" key="13">
    <source>
        <dbReference type="ARBA" id="ARBA00023098"/>
    </source>
</evidence>
<evidence type="ECO:0000256" key="31">
    <source>
        <dbReference type="ARBA" id="ARBA00049320"/>
    </source>
</evidence>
<comment type="catalytic activity">
    <reaction evidence="30">
        <text>1-(9Z,12Z)-octadecadienoyl-sn-glycero-3-phosphocholine + H2O = 1-(9Z,12Z-octadecadienoyl)-sn-glycerol + phosphocholine + H(+)</text>
        <dbReference type="Rhea" id="RHEA:41115"/>
        <dbReference type="ChEBI" id="CHEBI:15377"/>
        <dbReference type="ChEBI" id="CHEBI:15378"/>
        <dbReference type="ChEBI" id="CHEBI:28733"/>
        <dbReference type="ChEBI" id="CHEBI:75561"/>
        <dbReference type="ChEBI" id="CHEBI:295975"/>
    </reaction>
    <physiologicalReaction direction="left-to-right" evidence="30">
        <dbReference type="Rhea" id="RHEA:41116"/>
    </physiologicalReaction>
</comment>
<comment type="catalytic activity">
    <reaction evidence="29">
        <text>sn-glycerol 3-phosphocholine + H2O = phosphocholine + glycerol + H(+)</text>
        <dbReference type="Rhea" id="RHEA:19545"/>
        <dbReference type="ChEBI" id="CHEBI:15377"/>
        <dbReference type="ChEBI" id="CHEBI:15378"/>
        <dbReference type="ChEBI" id="CHEBI:16870"/>
        <dbReference type="ChEBI" id="CHEBI:17754"/>
        <dbReference type="ChEBI" id="CHEBI:295975"/>
        <dbReference type="EC" id="3.1.4.38"/>
    </reaction>
    <physiologicalReaction direction="left-to-right" evidence="29">
        <dbReference type="Rhea" id="RHEA:19546"/>
    </physiologicalReaction>
</comment>
<protein>
    <recommendedName>
        <fullName evidence="4">glycerophosphocholine cholinephosphodiesterase</fullName>
        <ecNumber evidence="4">3.1.4.38</ecNumber>
    </recommendedName>
    <alternativeName>
        <fullName evidence="19">Choline-specific glycerophosphodiester phosphodiesterase</fullName>
    </alternativeName>
    <alternativeName>
        <fullName evidence="18">Ectonucleotide pyrophosphatase/phosphodiesterase family member 6</fullName>
    </alternativeName>
</protein>
<evidence type="ECO:0000256" key="1">
    <source>
        <dbReference type="ARBA" id="ARBA00001947"/>
    </source>
</evidence>
<keyword evidence="14 32" id="KW-0472">Membrane</keyword>
<evidence type="ECO:0000256" key="16">
    <source>
        <dbReference type="ARBA" id="ARBA00023180"/>
    </source>
</evidence>
<dbReference type="GO" id="GO:0047390">
    <property type="term" value="F:glycerophosphocholine cholinephosphodiesterase activity"/>
    <property type="evidence" value="ECO:0007669"/>
    <property type="project" value="UniProtKB-EC"/>
</dbReference>
<evidence type="ECO:0000256" key="15">
    <source>
        <dbReference type="ARBA" id="ARBA00023157"/>
    </source>
</evidence>
<feature type="transmembrane region" description="Helical" evidence="32">
    <location>
        <begin position="430"/>
        <end position="461"/>
    </location>
</feature>
<dbReference type="GO" id="GO:0016042">
    <property type="term" value="P:lipid catabolic process"/>
    <property type="evidence" value="ECO:0007669"/>
    <property type="project" value="UniProtKB-KW"/>
</dbReference>
<evidence type="ECO:0000256" key="9">
    <source>
        <dbReference type="ARBA" id="ARBA00022729"/>
    </source>
</evidence>
<evidence type="ECO:0000256" key="33">
    <source>
        <dbReference type="SAM" id="SignalP"/>
    </source>
</evidence>